<dbReference type="InterPro" id="IPR003661">
    <property type="entry name" value="HisK_dim/P_dom"/>
</dbReference>
<dbReference type="Gene3D" id="3.40.50.2300">
    <property type="match status" value="1"/>
</dbReference>
<feature type="compositionally biased region" description="Polar residues" evidence="3">
    <location>
        <begin position="198"/>
        <end position="217"/>
    </location>
</feature>
<evidence type="ECO:0000256" key="2">
    <source>
        <dbReference type="PROSITE-ProRule" id="PRU00169"/>
    </source>
</evidence>
<dbReference type="Pfam" id="PF00072">
    <property type="entry name" value="Response_reg"/>
    <property type="match status" value="1"/>
</dbReference>
<dbReference type="SMART" id="SM00387">
    <property type="entry name" value="HATPase_c"/>
    <property type="match status" value="1"/>
</dbReference>
<dbReference type="SUPFAM" id="SSF47384">
    <property type="entry name" value="Homodimeric domain of signal transducing histidine kinase"/>
    <property type="match status" value="1"/>
</dbReference>
<dbReference type="Pfam" id="PF02518">
    <property type="entry name" value="HATPase_c"/>
    <property type="match status" value="1"/>
</dbReference>
<dbReference type="GO" id="GO:0000155">
    <property type="term" value="F:phosphorelay sensor kinase activity"/>
    <property type="evidence" value="ECO:0007669"/>
    <property type="project" value="InterPro"/>
</dbReference>
<feature type="domain" description="Histidine kinase" evidence="4">
    <location>
        <begin position="772"/>
        <end position="1043"/>
    </location>
</feature>
<dbReference type="NCBIfam" id="TIGR00229">
    <property type="entry name" value="sensory_box"/>
    <property type="match status" value="1"/>
</dbReference>
<comment type="caution">
    <text evidence="6">The sequence shown here is derived from an EMBL/GenBank/DDBJ whole genome shotgun (WGS) entry which is preliminary data.</text>
</comment>
<dbReference type="PROSITE" id="PS50109">
    <property type="entry name" value="HIS_KIN"/>
    <property type="match status" value="1"/>
</dbReference>
<dbReference type="InterPro" id="IPR003594">
    <property type="entry name" value="HATPase_dom"/>
</dbReference>
<dbReference type="PROSITE" id="PS50110">
    <property type="entry name" value="RESPONSE_REGULATORY"/>
    <property type="match status" value="1"/>
</dbReference>
<feature type="modified residue" description="4-aspartylphosphate" evidence="2">
    <location>
        <position position="1163"/>
    </location>
</feature>
<dbReference type="CDD" id="cd17546">
    <property type="entry name" value="REC_hyHK_CKI1_RcsC-like"/>
    <property type="match status" value="1"/>
</dbReference>
<dbReference type="SUPFAM" id="SSF55874">
    <property type="entry name" value="ATPase domain of HSP90 chaperone/DNA topoisomerase II/histidine kinase"/>
    <property type="match status" value="1"/>
</dbReference>
<evidence type="ECO:0000313" key="6">
    <source>
        <dbReference type="EMBL" id="KAF4631913.1"/>
    </source>
</evidence>
<dbReference type="PRINTS" id="PR00344">
    <property type="entry name" value="BCTRLSENSOR"/>
</dbReference>
<dbReference type="Gene3D" id="3.30.450.20">
    <property type="entry name" value="PAS domain"/>
    <property type="match status" value="2"/>
</dbReference>
<dbReference type="InterPro" id="IPR036097">
    <property type="entry name" value="HisK_dim/P_sf"/>
</dbReference>
<dbReference type="InterPro" id="IPR005467">
    <property type="entry name" value="His_kinase_dom"/>
</dbReference>
<gene>
    <name evidence="6" type="ORF">G7Y89_g6216</name>
</gene>
<dbReference type="CDD" id="cd00130">
    <property type="entry name" value="PAS"/>
    <property type="match status" value="1"/>
</dbReference>
<dbReference type="SUPFAM" id="SSF55785">
    <property type="entry name" value="PYP-like sensor domain (PAS domain)"/>
    <property type="match status" value="1"/>
</dbReference>
<dbReference type="SUPFAM" id="SSF52172">
    <property type="entry name" value="CheY-like"/>
    <property type="match status" value="1"/>
</dbReference>
<dbReference type="InterPro" id="IPR001789">
    <property type="entry name" value="Sig_transdc_resp-reg_receiver"/>
</dbReference>
<keyword evidence="7" id="KW-1185">Reference proteome</keyword>
<dbReference type="SMART" id="SM00388">
    <property type="entry name" value="HisKA"/>
    <property type="match status" value="1"/>
</dbReference>
<organism evidence="6 7">
    <name type="scientific">Cudoniella acicularis</name>
    <dbReference type="NCBI Taxonomy" id="354080"/>
    <lineage>
        <taxon>Eukaryota</taxon>
        <taxon>Fungi</taxon>
        <taxon>Dikarya</taxon>
        <taxon>Ascomycota</taxon>
        <taxon>Pezizomycotina</taxon>
        <taxon>Leotiomycetes</taxon>
        <taxon>Helotiales</taxon>
        <taxon>Tricladiaceae</taxon>
        <taxon>Cudoniella</taxon>
    </lineage>
</organism>
<dbReference type="InterPro" id="IPR035965">
    <property type="entry name" value="PAS-like_dom_sf"/>
</dbReference>
<dbReference type="SMART" id="SM00448">
    <property type="entry name" value="REC"/>
    <property type="match status" value="1"/>
</dbReference>
<dbReference type="SMART" id="SM00091">
    <property type="entry name" value="PAS"/>
    <property type="match status" value="1"/>
</dbReference>
<dbReference type="Pfam" id="PF26131">
    <property type="entry name" value="PAS-like"/>
    <property type="match status" value="1"/>
</dbReference>
<dbReference type="InterPro" id="IPR011006">
    <property type="entry name" value="CheY-like_superfamily"/>
</dbReference>
<feature type="domain" description="Response regulatory" evidence="5">
    <location>
        <begin position="1103"/>
        <end position="1220"/>
    </location>
</feature>
<dbReference type="Proteomes" id="UP000566819">
    <property type="component" value="Unassembled WGS sequence"/>
</dbReference>
<evidence type="ECO:0000313" key="7">
    <source>
        <dbReference type="Proteomes" id="UP000566819"/>
    </source>
</evidence>
<evidence type="ECO:0000256" key="3">
    <source>
        <dbReference type="SAM" id="MobiDB-lite"/>
    </source>
</evidence>
<dbReference type="InterPro" id="IPR036890">
    <property type="entry name" value="HATPase_C_sf"/>
</dbReference>
<reference evidence="6 7" key="1">
    <citation type="submission" date="2020-03" db="EMBL/GenBank/DDBJ databases">
        <title>Draft Genome Sequence of Cudoniella acicularis.</title>
        <authorList>
            <person name="Buettner E."/>
            <person name="Kellner H."/>
        </authorList>
    </citation>
    <scope>NUCLEOTIDE SEQUENCE [LARGE SCALE GENOMIC DNA]</scope>
    <source>
        <strain evidence="6 7">DSM 108380</strain>
    </source>
</reference>
<name>A0A8H4RLR0_9HELO</name>
<dbReference type="PANTHER" id="PTHR43719:SF30">
    <property type="entry name" value="TWO-COMPONENT SYSTEM RESPONSE REGULATOR"/>
    <property type="match status" value="1"/>
</dbReference>
<feature type="region of interest" description="Disordered" evidence="3">
    <location>
        <begin position="1"/>
        <end position="33"/>
    </location>
</feature>
<dbReference type="SUPFAM" id="SSF55781">
    <property type="entry name" value="GAF domain-like"/>
    <property type="match status" value="1"/>
</dbReference>
<dbReference type="Gene3D" id="1.10.287.130">
    <property type="match status" value="1"/>
</dbReference>
<keyword evidence="1 2" id="KW-0597">Phosphoprotein</keyword>
<dbReference type="InterPro" id="IPR000014">
    <property type="entry name" value="PAS"/>
</dbReference>
<dbReference type="InterPro" id="IPR058846">
    <property type="entry name" value="PAS-like"/>
</dbReference>
<dbReference type="Gene3D" id="3.30.565.10">
    <property type="entry name" value="Histidine kinase-like ATPase, C-terminal domain"/>
    <property type="match status" value="1"/>
</dbReference>
<dbReference type="PANTHER" id="PTHR43719">
    <property type="entry name" value="TWO-COMPONENT HISTIDINE KINASE"/>
    <property type="match status" value="1"/>
</dbReference>
<dbReference type="InterPro" id="IPR004358">
    <property type="entry name" value="Sig_transdc_His_kin-like_C"/>
</dbReference>
<dbReference type="CDD" id="cd00082">
    <property type="entry name" value="HisKA"/>
    <property type="match status" value="1"/>
</dbReference>
<evidence type="ECO:0000256" key="1">
    <source>
        <dbReference type="ARBA" id="ARBA00022553"/>
    </source>
</evidence>
<dbReference type="AlphaFoldDB" id="A0A8H4RLR0"/>
<dbReference type="InterPro" id="IPR050956">
    <property type="entry name" value="2C_system_His_kinase"/>
</dbReference>
<evidence type="ECO:0000259" key="4">
    <source>
        <dbReference type="PROSITE" id="PS50109"/>
    </source>
</evidence>
<sequence>MSSPVRKGQKVSSDEFSVSSPKRTRSSSNHKTISHGNIADPLLHDAGCVGSPILDQAFSALGACDLLELDPRPTFVLNIQSITTGSFEPIFANKALRSDSILVGSLRRVFRLDSQEQIDSLPEFRLWLGSIPSRISKSFSHSGFTWSGFIVQDIFLVISGSQHTEFVITPAPKQPDALEPYDASSLNHNVPRRLANIRTSSHGSTTSDTAPSPTFITPGTPDWTAAQPVGDLSQHVIFARSINWAVTPLGDMSTWSPEFRQIANLLMANPHPAALFWGDELTVMYNKAYADTIAGNKHPKLMGAGFTTASAFQEIWDFVGPIFQEVQKTGLSVAVTEQMLPIGRHGFDEETFFTWSLTPLYGGTSNILGLYNAPFETTRQTRAARATQTLLKIGQETALAQNISEFWPNILKALEDNGFDFPFAVLYSVLDDVDGNEEDSSMSSDSYHEMKTCILEGSLGVPPGHPAAPTRLHLTRAQGGFLPSFRVAMQTREPKLLEAKDGSLTESLLEGIEWRGYGDPCHEAIVCPIRSTNGENVMGFLVIGVNPHRRFDEDYQSFIQLLDRQLATSLASVTLFEAERRRGQSAAEAAAKERSRLSEELAVQRSRLQRMAEISPVGMFSTDPQGCLLEANDRWYDITGHPRDTNDAMAWLLTIHEKSVETMENGWKRLAVDLMPWSAELRLTKSLYDHGTGEELENWVLAASQPEFSTDGKLKSIMGTITDISLQKRSADMRAMLSEQLLLREQEAKDLQKKQLEEAEENRRSQNNFIDITSHEMRNPLSAILQCADSISTSLKEALKEQTFDANTTSVFQGSIENAETILLCAQHQKSIVDDILTISKLDSNLLLITPMPVQPVDIVRKALKMFVAECQMAKIQMNFHVEESWQRLDIKTVMLDSSRLLQVMVNLMTNAIKFTRSEKRRTIDVSLSAYLEPPNGGPTGFQYFPTKKARSDVTAGEDWGRGIIVYIRFEVKDSGCGLTEEEMKTLFTRFAQASPKTHVKYGGSGLGLFISRQLTELQGGEIGVASKAGEGSTFAFYIKARRTEPQESVAIDAKANADLQSSTRVATDVSVTGGVAAQYVTGTLSPVLRSTVSADTDPKHWHVLIVEDNLVNQRVLAQGIRKLGCTVLVANHGGEALDRIKDSKYYKGGRNEGQELTVVLIDLEMPVMDGLTCVRKIRELEKDGMVDKHLPIIAVTANARGEQIVAAKNSGMVILPLPV</sequence>
<proteinExistence type="predicted"/>
<dbReference type="EMBL" id="JAAMPI010000398">
    <property type="protein sequence ID" value="KAF4631913.1"/>
    <property type="molecule type" value="Genomic_DNA"/>
</dbReference>
<protein>
    <submittedName>
        <fullName evidence="6">Uncharacterized protein</fullName>
    </submittedName>
</protein>
<dbReference type="Pfam" id="PF00512">
    <property type="entry name" value="HisKA"/>
    <property type="match status" value="1"/>
</dbReference>
<dbReference type="Pfam" id="PF13188">
    <property type="entry name" value="PAS_8"/>
    <property type="match status" value="1"/>
</dbReference>
<dbReference type="OrthoDB" id="60033at2759"/>
<feature type="region of interest" description="Disordered" evidence="3">
    <location>
        <begin position="198"/>
        <end position="221"/>
    </location>
</feature>
<accession>A0A8H4RLR0</accession>
<evidence type="ECO:0000259" key="5">
    <source>
        <dbReference type="PROSITE" id="PS50110"/>
    </source>
</evidence>